<reference evidence="1 2" key="1">
    <citation type="journal article" date="2015" name="Int. J. Syst. Evol. Microbiol.">
        <title>Methanoculleus taiwanensis sp. nov., a methanogen isolated from deep marine sediment at the deformation front area near Taiwan.</title>
        <authorList>
            <person name="Weng C.Y."/>
            <person name="Chen S.C."/>
            <person name="Lai M.C."/>
            <person name="Wu S.Y."/>
            <person name="Lin S."/>
            <person name="Yang T.F."/>
            <person name="Chen P.C."/>
        </authorList>
    </citation>
    <scope>NUCLEOTIDE SEQUENCE [LARGE SCALE GENOMIC DNA]</scope>
    <source>
        <strain evidence="1 2">CYW4</strain>
    </source>
</reference>
<proteinExistence type="predicted"/>
<gene>
    <name evidence="1" type="ORF">ABH15_08495</name>
</gene>
<organism evidence="1 2">
    <name type="scientific">Methanoculleus taiwanensis</name>
    <dbReference type="NCBI Taxonomy" id="1550565"/>
    <lineage>
        <taxon>Archaea</taxon>
        <taxon>Methanobacteriati</taxon>
        <taxon>Methanobacteriota</taxon>
        <taxon>Stenosarchaea group</taxon>
        <taxon>Methanomicrobia</taxon>
        <taxon>Methanomicrobiales</taxon>
        <taxon>Methanomicrobiaceae</taxon>
        <taxon>Methanoculleus</taxon>
    </lineage>
</organism>
<protein>
    <recommendedName>
        <fullName evidence="3">CRISPR-associated protein</fullName>
    </recommendedName>
</protein>
<dbReference type="AlphaFoldDB" id="A0A498H0V2"/>
<evidence type="ECO:0000313" key="2">
    <source>
        <dbReference type="Proteomes" id="UP000290932"/>
    </source>
</evidence>
<keyword evidence="2" id="KW-1185">Reference proteome</keyword>
<accession>A0A498H0V2</accession>
<comment type="caution">
    <text evidence="1">The sequence shown here is derived from an EMBL/GenBank/DDBJ whole genome shotgun (WGS) entry which is preliminary data.</text>
</comment>
<dbReference type="Proteomes" id="UP000290932">
    <property type="component" value="Unassembled WGS sequence"/>
</dbReference>
<dbReference type="EMBL" id="LHQS01000002">
    <property type="protein sequence ID" value="RXE56569.1"/>
    <property type="molecule type" value="Genomic_DNA"/>
</dbReference>
<sequence>MPQDAYITPLGRSTWALVNTYYAVLRERGLRPERVYIIVERPYAKNAGTAKEAISIISEAFGSAPEIFLELVEEADFVGAGRTVGSLVERLAGEGFSIALDITSGRKATIAGALAAVAAGGTEIRHIYYLAMKSVEDIAKPYMMIPLRLQEIRDFTQDARRGDSP</sequence>
<evidence type="ECO:0000313" key="1">
    <source>
        <dbReference type="EMBL" id="RXE56569.1"/>
    </source>
</evidence>
<evidence type="ECO:0008006" key="3">
    <source>
        <dbReference type="Google" id="ProtNLM"/>
    </source>
</evidence>
<name>A0A498H0V2_9EURY</name>